<keyword evidence="3" id="KW-0808">Transferase</keyword>
<sequence>MNNHEPAATVESRSNNRRLVLFPIPFQGHINPMLQLANILYTKGFKITIIHTDFNSPNQSNYPHFTFKSITDGLFKSENRSLNLDTSNYVINFLNESCIEPFTVCMAKLLELEPVTCLISDALWHFTQSVADSLKLKRIVLRTSSMSCIPVYAAFVLGETSYFNTTVKEELALMTENDIEKIHKDRSEKGNEEVICSMIKETKASSGIIFNTFKELEEPAFSALSQDFHIPIFPIGPFHKYFPASSSSLLEQDRSSISWLDHQPVNSVVYVSFGSIAQMGEAKFTDMAWGLANSKQRFLWVVRPGSVHGSQWLESLPKGFMEDVGERGRIVKWAPQQEVLAHQAVGCFWTHNGWNSTLESICEGVPMICSPCSYDQPVNARYVTDVWKIGVMLDDEMNREETGIAIKKVITGKEGNEMRKRSKSLQEKVNKSLRNGGSAYQSLENLVDYILSF</sequence>
<name>A0A9K3H8G7_HELAN</name>
<dbReference type="PANTHER" id="PTHR11926">
    <property type="entry name" value="GLUCOSYL/GLUCURONOSYL TRANSFERASES"/>
    <property type="match status" value="1"/>
</dbReference>
<evidence type="ECO:0000256" key="1">
    <source>
        <dbReference type="ARBA" id="ARBA00009995"/>
    </source>
</evidence>
<evidence type="ECO:0000313" key="5">
    <source>
        <dbReference type="Proteomes" id="UP000215914"/>
    </source>
</evidence>
<reference evidence="4" key="1">
    <citation type="journal article" date="2017" name="Nature">
        <title>The sunflower genome provides insights into oil metabolism, flowering and Asterid evolution.</title>
        <authorList>
            <person name="Badouin H."/>
            <person name="Gouzy J."/>
            <person name="Grassa C.J."/>
            <person name="Murat F."/>
            <person name="Staton S.E."/>
            <person name="Cottret L."/>
            <person name="Lelandais-Briere C."/>
            <person name="Owens G.L."/>
            <person name="Carrere S."/>
            <person name="Mayjonade B."/>
            <person name="Legrand L."/>
            <person name="Gill N."/>
            <person name="Kane N.C."/>
            <person name="Bowers J.E."/>
            <person name="Hubner S."/>
            <person name="Bellec A."/>
            <person name="Berard A."/>
            <person name="Berges H."/>
            <person name="Blanchet N."/>
            <person name="Boniface M.C."/>
            <person name="Brunel D."/>
            <person name="Catrice O."/>
            <person name="Chaidir N."/>
            <person name="Claudel C."/>
            <person name="Donnadieu C."/>
            <person name="Faraut T."/>
            <person name="Fievet G."/>
            <person name="Helmstetter N."/>
            <person name="King M."/>
            <person name="Knapp S.J."/>
            <person name="Lai Z."/>
            <person name="Le Paslier M.C."/>
            <person name="Lippi Y."/>
            <person name="Lorenzon L."/>
            <person name="Mandel J.R."/>
            <person name="Marage G."/>
            <person name="Marchand G."/>
            <person name="Marquand E."/>
            <person name="Bret-Mestries E."/>
            <person name="Morien E."/>
            <person name="Nambeesan S."/>
            <person name="Nguyen T."/>
            <person name="Pegot-Espagnet P."/>
            <person name="Pouilly N."/>
            <person name="Raftis F."/>
            <person name="Sallet E."/>
            <person name="Schiex T."/>
            <person name="Thomas J."/>
            <person name="Vandecasteele C."/>
            <person name="Vares D."/>
            <person name="Vear F."/>
            <person name="Vautrin S."/>
            <person name="Crespi M."/>
            <person name="Mangin B."/>
            <person name="Burke J.M."/>
            <person name="Salse J."/>
            <person name="Munos S."/>
            <person name="Vincourt P."/>
            <person name="Rieseberg L.H."/>
            <person name="Langlade N.B."/>
        </authorList>
    </citation>
    <scope>NUCLEOTIDE SEQUENCE</scope>
    <source>
        <tissue evidence="4">Leaves</tissue>
    </source>
</reference>
<keyword evidence="5" id="KW-1185">Reference proteome</keyword>
<dbReference type="FunFam" id="3.40.50.2000:FF:000060">
    <property type="entry name" value="Glycosyltransferase"/>
    <property type="match status" value="1"/>
</dbReference>
<evidence type="ECO:0000256" key="3">
    <source>
        <dbReference type="ARBA" id="ARBA00022679"/>
    </source>
</evidence>
<dbReference type="SUPFAM" id="SSF53756">
    <property type="entry name" value="UDP-Glycosyltransferase/glycogen phosphorylase"/>
    <property type="match status" value="1"/>
</dbReference>
<dbReference type="Gramene" id="mRNA:HanXRQr2_Chr14g0665621">
    <property type="protein sequence ID" value="CDS:HanXRQr2_Chr14g0665621.1"/>
    <property type="gene ID" value="HanXRQr2_Chr14g0665621"/>
</dbReference>
<protein>
    <submittedName>
        <fullName evidence="4">UDP-glucuronosyl/UDP-glucosyltransferase</fullName>
    </submittedName>
</protein>
<dbReference type="GO" id="GO:0008194">
    <property type="term" value="F:UDP-glycosyltransferase activity"/>
    <property type="evidence" value="ECO:0000318"/>
    <property type="project" value="GO_Central"/>
</dbReference>
<dbReference type="AlphaFoldDB" id="A0A9K3H8G7"/>
<dbReference type="OrthoDB" id="5835829at2759"/>
<comment type="caution">
    <text evidence="4">The sequence shown here is derived from an EMBL/GenBank/DDBJ whole genome shotgun (WGS) entry which is preliminary data.</text>
</comment>
<proteinExistence type="inferred from homology"/>
<dbReference type="CDD" id="cd03784">
    <property type="entry name" value="GT1_Gtf-like"/>
    <property type="match status" value="1"/>
</dbReference>
<dbReference type="Pfam" id="PF00201">
    <property type="entry name" value="UDPGT"/>
    <property type="match status" value="1"/>
</dbReference>
<dbReference type="Proteomes" id="UP000215914">
    <property type="component" value="Unassembled WGS sequence"/>
</dbReference>
<gene>
    <name evidence="4" type="ORF">HanXRQr2_Chr14g0665621</name>
</gene>
<dbReference type="PANTHER" id="PTHR11926:SF1561">
    <property type="entry name" value="CYTOKININ 7-BETA-GLUCOSYLTRANSFERASE"/>
    <property type="match status" value="1"/>
</dbReference>
<evidence type="ECO:0000256" key="2">
    <source>
        <dbReference type="ARBA" id="ARBA00022676"/>
    </source>
</evidence>
<evidence type="ECO:0000313" key="4">
    <source>
        <dbReference type="EMBL" id="KAF5770995.1"/>
    </source>
</evidence>
<dbReference type="FunFam" id="3.40.50.2000:FF:000120">
    <property type="entry name" value="UDP-glycosyltransferase 76C1"/>
    <property type="match status" value="1"/>
</dbReference>
<comment type="similarity">
    <text evidence="1">Belongs to the UDP-glycosyltransferase family.</text>
</comment>
<dbReference type="EMBL" id="MNCJ02000329">
    <property type="protein sequence ID" value="KAF5770995.1"/>
    <property type="molecule type" value="Genomic_DNA"/>
</dbReference>
<accession>A0A9K3H8G7</accession>
<keyword evidence="2" id="KW-0328">Glycosyltransferase</keyword>
<organism evidence="4 5">
    <name type="scientific">Helianthus annuus</name>
    <name type="common">Common sunflower</name>
    <dbReference type="NCBI Taxonomy" id="4232"/>
    <lineage>
        <taxon>Eukaryota</taxon>
        <taxon>Viridiplantae</taxon>
        <taxon>Streptophyta</taxon>
        <taxon>Embryophyta</taxon>
        <taxon>Tracheophyta</taxon>
        <taxon>Spermatophyta</taxon>
        <taxon>Magnoliopsida</taxon>
        <taxon>eudicotyledons</taxon>
        <taxon>Gunneridae</taxon>
        <taxon>Pentapetalae</taxon>
        <taxon>asterids</taxon>
        <taxon>campanulids</taxon>
        <taxon>Asterales</taxon>
        <taxon>Asteraceae</taxon>
        <taxon>Asteroideae</taxon>
        <taxon>Heliantheae alliance</taxon>
        <taxon>Heliantheae</taxon>
        <taxon>Helianthus</taxon>
    </lineage>
</organism>
<dbReference type="GO" id="GO:0016138">
    <property type="term" value="P:glycoside biosynthetic process"/>
    <property type="evidence" value="ECO:0007669"/>
    <property type="project" value="UniProtKB-ARBA"/>
</dbReference>
<reference evidence="4" key="2">
    <citation type="submission" date="2020-06" db="EMBL/GenBank/DDBJ databases">
        <title>Helianthus annuus Genome sequencing and assembly Release 2.</title>
        <authorList>
            <person name="Gouzy J."/>
            <person name="Langlade N."/>
            <person name="Munos S."/>
        </authorList>
    </citation>
    <scope>NUCLEOTIDE SEQUENCE</scope>
    <source>
        <tissue evidence="4">Leaves</tissue>
    </source>
</reference>
<dbReference type="InterPro" id="IPR002213">
    <property type="entry name" value="UDP_glucos_trans"/>
</dbReference>
<dbReference type="Gene3D" id="3.40.50.2000">
    <property type="entry name" value="Glycogen Phosphorylase B"/>
    <property type="match status" value="2"/>
</dbReference>